<reference evidence="2" key="1">
    <citation type="journal article" date="2023" name="Mol. Phylogenet. Evol.">
        <title>Genome-scale phylogeny and comparative genomics of the fungal order Sordariales.</title>
        <authorList>
            <person name="Hensen N."/>
            <person name="Bonometti L."/>
            <person name="Westerberg I."/>
            <person name="Brannstrom I.O."/>
            <person name="Guillou S."/>
            <person name="Cros-Aarteil S."/>
            <person name="Calhoun S."/>
            <person name="Haridas S."/>
            <person name="Kuo A."/>
            <person name="Mondo S."/>
            <person name="Pangilinan J."/>
            <person name="Riley R."/>
            <person name="LaButti K."/>
            <person name="Andreopoulos B."/>
            <person name="Lipzen A."/>
            <person name="Chen C."/>
            <person name="Yan M."/>
            <person name="Daum C."/>
            <person name="Ng V."/>
            <person name="Clum A."/>
            <person name="Steindorff A."/>
            <person name="Ohm R.A."/>
            <person name="Martin F."/>
            <person name="Silar P."/>
            <person name="Natvig D.O."/>
            <person name="Lalanne C."/>
            <person name="Gautier V."/>
            <person name="Ament-Velasquez S.L."/>
            <person name="Kruys A."/>
            <person name="Hutchinson M.I."/>
            <person name="Powell A.J."/>
            <person name="Barry K."/>
            <person name="Miller A.N."/>
            <person name="Grigoriev I.V."/>
            <person name="Debuchy R."/>
            <person name="Gladieux P."/>
            <person name="Hiltunen Thoren M."/>
            <person name="Johannesson H."/>
        </authorList>
    </citation>
    <scope>NUCLEOTIDE SEQUENCE</scope>
    <source>
        <strain evidence="2">CBS 168.71</strain>
    </source>
</reference>
<organism evidence="2 3">
    <name type="scientific">Chaetomium fimeti</name>
    <dbReference type="NCBI Taxonomy" id="1854472"/>
    <lineage>
        <taxon>Eukaryota</taxon>
        <taxon>Fungi</taxon>
        <taxon>Dikarya</taxon>
        <taxon>Ascomycota</taxon>
        <taxon>Pezizomycotina</taxon>
        <taxon>Sordariomycetes</taxon>
        <taxon>Sordariomycetidae</taxon>
        <taxon>Sordariales</taxon>
        <taxon>Chaetomiaceae</taxon>
        <taxon>Chaetomium</taxon>
    </lineage>
</organism>
<keyword evidence="1" id="KW-0472">Membrane</keyword>
<dbReference type="Proteomes" id="UP001278766">
    <property type="component" value="Unassembled WGS sequence"/>
</dbReference>
<dbReference type="EMBL" id="JAUEPN010000002">
    <property type="protein sequence ID" value="KAK3298238.1"/>
    <property type="molecule type" value="Genomic_DNA"/>
</dbReference>
<name>A0AAE0HKJ6_9PEZI</name>
<protein>
    <submittedName>
        <fullName evidence="2">Uncharacterized protein</fullName>
    </submittedName>
</protein>
<dbReference type="GeneID" id="87845575"/>
<keyword evidence="3" id="KW-1185">Reference proteome</keyword>
<evidence type="ECO:0000313" key="2">
    <source>
        <dbReference type="EMBL" id="KAK3298238.1"/>
    </source>
</evidence>
<comment type="caution">
    <text evidence="2">The sequence shown here is derived from an EMBL/GenBank/DDBJ whole genome shotgun (WGS) entry which is preliminary data.</text>
</comment>
<sequence>MTYALARTVANVGNTALLLLTIYILHLAQLQHRAIGPFDVVEDAEVIVFDVRMRLGPSESFSSSPFLKSARTGVDGLSFDCSHKLFKLLPPTMSKGTIMSGLSQPCLFQ</sequence>
<evidence type="ECO:0000256" key="1">
    <source>
        <dbReference type="SAM" id="Phobius"/>
    </source>
</evidence>
<accession>A0AAE0HKJ6</accession>
<keyword evidence="1" id="KW-0812">Transmembrane</keyword>
<reference evidence="2" key="2">
    <citation type="submission" date="2023-06" db="EMBL/GenBank/DDBJ databases">
        <authorList>
            <consortium name="Lawrence Berkeley National Laboratory"/>
            <person name="Haridas S."/>
            <person name="Hensen N."/>
            <person name="Bonometti L."/>
            <person name="Westerberg I."/>
            <person name="Brannstrom I.O."/>
            <person name="Guillou S."/>
            <person name="Cros-Aarteil S."/>
            <person name="Calhoun S."/>
            <person name="Kuo A."/>
            <person name="Mondo S."/>
            <person name="Pangilinan J."/>
            <person name="Riley R."/>
            <person name="Labutti K."/>
            <person name="Andreopoulos B."/>
            <person name="Lipzen A."/>
            <person name="Chen C."/>
            <person name="Yanf M."/>
            <person name="Daum C."/>
            <person name="Ng V."/>
            <person name="Clum A."/>
            <person name="Steindorff A."/>
            <person name="Ohm R."/>
            <person name="Martin F."/>
            <person name="Silar P."/>
            <person name="Natvig D."/>
            <person name="Lalanne C."/>
            <person name="Gautier V."/>
            <person name="Ament-Velasquez S.L."/>
            <person name="Kruys A."/>
            <person name="Hutchinson M.I."/>
            <person name="Powell A.J."/>
            <person name="Barry K."/>
            <person name="Miller A.N."/>
            <person name="Grigoriev I.V."/>
            <person name="Debuchy R."/>
            <person name="Gladieux P."/>
            <person name="Thoren M.H."/>
            <person name="Johannesson H."/>
        </authorList>
    </citation>
    <scope>NUCLEOTIDE SEQUENCE</scope>
    <source>
        <strain evidence="2">CBS 168.71</strain>
    </source>
</reference>
<dbReference type="AlphaFoldDB" id="A0AAE0HKJ6"/>
<dbReference type="RefSeq" id="XP_062661752.1">
    <property type="nucleotide sequence ID" value="XM_062808627.1"/>
</dbReference>
<evidence type="ECO:0000313" key="3">
    <source>
        <dbReference type="Proteomes" id="UP001278766"/>
    </source>
</evidence>
<feature type="transmembrane region" description="Helical" evidence="1">
    <location>
        <begin position="6"/>
        <end position="25"/>
    </location>
</feature>
<keyword evidence="1" id="KW-1133">Transmembrane helix</keyword>
<gene>
    <name evidence="2" type="ORF">B0H64DRAFT_69334</name>
</gene>
<proteinExistence type="predicted"/>